<dbReference type="GO" id="GO:0004309">
    <property type="term" value="F:exopolyphosphatase activity"/>
    <property type="evidence" value="ECO:0007669"/>
    <property type="project" value="TreeGrafter"/>
</dbReference>
<dbReference type="PANTHER" id="PTHR12112">
    <property type="entry name" value="BNIP - RELATED"/>
    <property type="match status" value="1"/>
</dbReference>
<dbReference type="Pfam" id="PF02833">
    <property type="entry name" value="DHHA2"/>
    <property type="match status" value="1"/>
</dbReference>
<dbReference type="SMART" id="SM01131">
    <property type="entry name" value="DHHA2"/>
    <property type="match status" value="1"/>
</dbReference>
<dbReference type="RefSeq" id="XP_035321691.1">
    <property type="nucleotide sequence ID" value="XM_035468557.1"/>
</dbReference>
<dbReference type="InterPro" id="IPR004097">
    <property type="entry name" value="DHHA2"/>
</dbReference>
<evidence type="ECO:0000313" key="3">
    <source>
        <dbReference type="Proteomes" id="UP000749293"/>
    </source>
</evidence>
<evidence type="ECO:0000313" key="2">
    <source>
        <dbReference type="EMBL" id="KAF4123039.1"/>
    </source>
</evidence>
<dbReference type="Gene3D" id="3.90.1640.10">
    <property type="entry name" value="inorganic pyrophosphatase (n-terminal core)"/>
    <property type="match status" value="1"/>
</dbReference>
<dbReference type="PANTHER" id="PTHR12112:SF39">
    <property type="entry name" value="EG:152A3.5 PROTEIN (FBGN0003116_PN PROTEIN)"/>
    <property type="match status" value="1"/>
</dbReference>
<protein>
    <submittedName>
        <fullName evidence="2">Exopolyphosphatase</fullName>
    </submittedName>
</protein>
<organism evidence="2 3">
    <name type="scientific">Geosmithia morbida</name>
    <dbReference type="NCBI Taxonomy" id="1094350"/>
    <lineage>
        <taxon>Eukaryota</taxon>
        <taxon>Fungi</taxon>
        <taxon>Dikarya</taxon>
        <taxon>Ascomycota</taxon>
        <taxon>Pezizomycotina</taxon>
        <taxon>Sordariomycetes</taxon>
        <taxon>Hypocreomycetidae</taxon>
        <taxon>Hypocreales</taxon>
        <taxon>Bionectriaceae</taxon>
        <taxon>Geosmithia</taxon>
    </lineage>
</organism>
<dbReference type="EMBL" id="JAANYQ010000007">
    <property type="protein sequence ID" value="KAF4123039.1"/>
    <property type="molecule type" value="Genomic_DNA"/>
</dbReference>
<gene>
    <name evidence="2" type="ORF">GMORB2_6587</name>
</gene>
<dbReference type="GeneID" id="55972812"/>
<dbReference type="AlphaFoldDB" id="A0A9P4YWH6"/>
<feature type="domain" description="DHHA2" evidence="1">
    <location>
        <begin position="201"/>
        <end position="353"/>
    </location>
</feature>
<dbReference type="Gene3D" id="3.10.310.20">
    <property type="entry name" value="DHHA2 domain"/>
    <property type="match status" value="1"/>
</dbReference>
<dbReference type="Proteomes" id="UP000749293">
    <property type="component" value="Unassembled WGS sequence"/>
</dbReference>
<accession>A0A9P4YWH6</accession>
<dbReference type="InterPro" id="IPR038763">
    <property type="entry name" value="DHH_sf"/>
</dbReference>
<evidence type="ECO:0000259" key="1">
    <source>
        <dbReference type="SMART" id="SM01131"/>
    </source>
</evidence>
<dbReference type="OrthoDB" id="374045at2759"/>
<comment type="caution">
    <text evidence="2">The sequence shown here is derived from an EMBL/GenBank/DDBJ whole genome shotgun (WGS) entry which is preliminary data.</text>
</comment>
<reference evidence="2" key="1">
    <citation type="submission" date="2020-03" db="EMBL/GenBank/DDBJ databases">
        <title>Site-based positive gene gene selection in Geosmithia morbida across the United States reveals a broad range of putative effectors and factors for local host and environmental adapation.</title>
        <authorList>
            <person name="Onufrak A."/>
            <person name="Murdoch R.W."/>
            <person name="Gazis R."/>
            <person name="Huff M."/>
            <person name="Staton M."/>
            <person name="Klingeman W."/>
            <person name="Hadziabdic D."/>
        </authorList>
    </citation>
    <scope>NUCLEOTIDE SEQUENCE</scope>
    <source>
        <strain evidence="2">1262</strain>
    </source>
</reference>
<keyword evidence="3" id="KW-1185">Reference proteome</keyword>
<proteinExistence type="predicted"/>
<dbReference type="SUPFAM" id="SSF64182">
    <property type="entry name" value="DHH phosphoesterases"/>
    <property type="match status" value="1"/>
</dbReference>
<sequence>MLIWKLPYLADIDSVCSAVVLAYLRSHTHPKTLHIPLSNLPREDLALRPEVTAALSHAGLTPSDLLTLTELPNDLQEDNTHWLLVDHNSLTGPLSKFASRVTGCVDHHVDEGAVPADSLPRVIENCGSCMSLVIEETKGIWEEAAEQAKLARLGLAAILIDTTNLTSKDKTREKDRAATAFLEEKLKGDASGAAYSRDAYYREIEGFKEDISKLNLHDILRKDYKEWTDAGLKLGVSCVVQGLDYLVEEKAAGSVDKFLEAVGRWSDKRGLDFAVVMTTSHPGGEFQRHLFGWGRTPGGVAALRQFQHASTEELQLETYCQGRLDAGDDRRGWRQYKLSGSRKLVAPLLRDASLKVHEKR</sequence>
<dbReference type="InterPro" id="IPR038222">
    <property type="entry name" value="DHHA2_dom_sf"/>
</dbReference>
<name>A0A9P4YWH6_9HYPO</name>
<dbReference type="GO" id="GO:0005737">
    <property type="term" value="C:cytoplasm"/>
    <property type="evidence" value="ECO:0007669"/>
    <property type="project" value="InterPro"/>
</dbReference>